<comment type="subcellular location">
    <subcellularLocation>
        <location evidence="1">Endoplasmic reticulum membrane</location>
        <topology evidence="1">Single-pass type I membrane protein</topology>
    </subcellularLocation>
</comment>
<evidence type="ECO:0000256" key="10">
    <source>
        <dbReference type="SAM" id="MobiDB-lite"/>
    </source>
</evidence>
<dbReference type="Proteomes" id="UP000247409">
    <property type="component" value="Unassembled WGS sequence"/>
</dbReference>
<dbReference type="InterPro" id="IPR011042">
    <property type="entry name" value="6-blade_b-propeller_TolB-like"/>
</dbReference>
<evidence type="ECO:0000256" key="4">
    <source>
        <dbReference type="ARBA" id="ARBA00022729"/>
    </source>
</evidence>
<feature type="region of interest" description="Disordered" evidence="10">
    <location>
        <begin position="336"/>
        <end position="403"/>
    </location>
</feature>
<keyword evidence="14" id="KW-1185">Reference proteome</keyword>
<dbReference type="Pfam" id="PF01833">
    <property type="entry name" value="TIG"/>
    <property type="match status" value="2"/>
</dbReference>
<evidence type="ECO:0000256" key="8">
    <source>
        <dbReference type="ARBA" id="ARBA00023180"/>
    </source>
</evidence>
<dbReference type="InterPro" id="IPR014756">
    <property type="entry name" value="Ig_E-set"/>
</dbReference>
<sequence>MAASFALHCFLVQLLFGAVLVAAQQAVIKLDAAGPTDRPADIVGYSRAYGVVTSIANTSNDALYSRHRYGKDFSYVFTLPVGVSYDIRLYIAEPYSGACKKGGRIYSIYAYDDVSGVASGKSLNNLDVFSLVGCKVATILTLDGVALTTGKLRIQFKASIQNAMVSGFDVLSSDPSLPSPTPENTSPPSELQVNCGGGANDQLLPNTRTNSAPSSATVTSTANIEMAPLRTIRAGKDFTYVFSLPPASYTVRLGFAEVYWRYCMAAVRVFDVYVNGALELSKFDVWSESGGCYKGVERQFSMKVLDGSGPFTIRFKSVSNNAMVSYIGIFPEGGSGPAPSVSSSPTPSPSSSPVVEENTPTPTPTSTTMATATASSTPTQSPMAASTPSATPSSSPSGMTPTTDMVTINVGSTGDINVAGSTKYSSSSTFSGTTDIGSNAFKTGRTGTEFTYSFDLAPGAYDIILGFAEYQSSLCTEPGQRVFNVFVNGDVQLEGLDLHSEGCFKGLQEKITSSVGAVDTQPITIRFEAIVGEAIISYIKIEPAADACVPASTSGGLAPGEDHAAHAVPGSYPPQLSASSPKSYVDGDGDGFVAVDIDGAGSHSHFFDAANNIIGVITEYKWSIVETGEVISTSQKFRYRFPLGTTRLRLSVIDNSCTTDEAETTVTVTGAQQPGQYCYYYTGLSSSLTGATPVAQAPYPKFAAVSSSLNLGFPSFSFDNTLFTARCFFFLEVDEDSEVSEVGVTTAGTGDARIYKGADLFVDTKAADTMQTSLSVGLTAFEVIYERTTTTKAPVLQFRVNNTIPANGKVFHDRRTVVPILAALSPADGADAGGTNVKVTGYGLFQPLTVTFGSTTVTPTSTNPTQFFVNSPPASSSTAAITATTTNGLSSNSLIFSYGSSCDSVSFQETAVKKPNGDDIDYLNLPTCATIGGDGKIYMGTLAATVQVLGYDHTTLTATSHCYSKPLVDMKYTKNGVPAQRDALGIIFDPRDTTMSPYLSTATLFWFDKYRIDSSNKGAWRNGAVDRLKPGTDASDSKVCLVYDKRIISGLPISNHDHGANAMFFTQDGDLLVSVGGFTNLGLPAYKLGNYWETTLSAAILSFKLSKGAAFDGDIKYSDEDTPRLAKKISGDVEIFSTGLRNAFGMCITSTGDYYAADQGPNCNFGNSATNCSDYDEAAAAAYNPFAKTTWPGKVKHGFTNCPYSLTRPDKILHLTKGSFYGHPNLQRGGEECAWIDPFDDKTNNNLPPPPSYKKEMTSLKSPVTGIAEYRSNHFCGKLRGELILSTHNNGKTYRMGVSGSTKTSGPDQISPNGGITFVENAHGDLLFPRLTAQKVFAMRPSVAPKASLYVANAIPWRHGKAGGTKVMVGGQNFGTSPTVTIDGATCDVTASSDTEITCIVPAASSGGLKDLEVSSDGVSVILPEAVLYMNV</sequence>
<accession>A0A2V3J1A1</accession>
<dbReference type="InterPro" id="IPR011041">
    <property type="entry name" value="Quinoprot_gluc/sorb_DH_b-prop"/>
</dbReference>
<feature type="compositionally biased region" description="Low complexity" evidence="10">
    <location>
        <begin position="337"/>
        <end position="403"/>
    </location>
</feature>
<comment type="similarity">
    <text evidence="2">Belongs to the malectin family.</text>
</comment>
<dbReference type="EMBL" id="NBIV01000020">
    <property type="protein sequence ID" value="PXF47727.1"/>
    <property type="molecule type" value="Genomic_DNA"/>
</dbReference>
<evidence type="ECO:0000256" key="9">
    <source>
        <dbReference type="ARBA" id="ARBA00023277"/>
    </source>
</evidence>
<protein>
    <recommendedName>
        <fullName evidence="12">IPT/TIG domain-containing protein</fullName>
    </recommendedName>
</protein>
<keyword evidence="5" id="KW-0256">Endoplasmic reticulum</keyword>
<keyword evidence="8" id="KW-0325">Glycoprotein</keyword>
<evidence type="ECO:0000256" key="1">
    <source>
        <dbReference type="ARBA" id="ARBA00004115"/>
    </source>
</evidence>
<dbReference type="Gene3D" id="2.120.10.30">
    <property type="entry name" value="TolB, C-terminal domain"/>
    <property type="match status" value="1"/>
</dbReference>
<evidence type="ECO:0000313" key="13">
    <source>
        <dbReference type="EMBL" id="PXF47727.1"/>
    </source>
</evidence>
<keyword evidence="9" id="KW-0119">Carbohydrate metabolism</keyword>
<evidence type="ECO:0000256" key="11">
    <source>
        <dbReference type="SAM" id="SignalP"/>
    </source>
</evidence>
<keyword evidence="7" id="KW-0472">Membrane</keyword>
<feature type="chain" id="PRO_5015847778" description="IPT/TIG domain-containing protein" evidence="11">
    <location>
        <begin position="24"/>
        <end position="1432"/>
    </location>
</feature>
<organism evidence="13 14">
    <name type="scientific">Gracilariopsis chorda</name>
    <dbReference type="NCBI Taxonomy" id="448386"/>
    <lineage>
        <taxon>Eukaryota</taxon>
        <taxon>Rhodophyta</taxon>
        <taxon>Florideophyceae</taxon>
        <taxon>Rhodymeniophycidae</taxon>
        <taxon>Gracilariales</taxon>
        <taxon>Gracilariaceae</taxon>
        <taxon>Gracilariopsis</taxon>
    </lineage>
</organism>
<dbReference type="OrthoDB" id="45365at2759"/>
<dbReference type="Gene3D" id="2.60.120.430">
    <property type="entry name" value="Galactose-binding lectin"/>
    <property type="match status" value="3"/>
</dbReference>
<keyword evidence="3" id="KW-0812">Transmembrane</keyword>
<dbReference type="InterPro" id="IPR013783">
    <property type="entry name" value="Ig-like_fold"/>
</dbReference>
<evidence type="ECO:0000313" key="14">
    <source>
        <dbReference type="Proteomes" id="UP000247409"/>
    </source>
</evidence>
<evidence type="ECO:0000256" key="3">
    <source>
        <dbReference type="ARBA" id="ARBA00022692"/>
    </source>
</evidence>
<name>A0A2V3J1A1_9FLOR</name>
<dbReference type="InterPro" id="IPR002909">
    <property type="entry name" value="IPT_dom"/>
</dbReference>
<gene>
    <name evidence="13" type="ORF">BWQ96_02409</name>
</gene>
<dbReference type="InterPro" id="IPR021720">
    <property type="entry name" value="Malectin_dom"/>
</dbReference>
<dbReference type="Pfam" id="PF11721">
    <property type="entry name" value="Malectin"/>
    <property type="match status" value="3"/>
</dbReference>
<dbReference type="SUPFAM" id="SSF81296">
    <property type="entry name" value="E set domains"/>
    <property type="match status" value="2"/>
</dbReference>
<proteinExistence type="inferred from homology"/>
<dbReference type="PANTHER" id="PTHR13460:SF0">
    <property type="entry name" value="MALECTIN"/>
    <property type="match status" value="1"/>
</dbReference>
<dbReference type="InterPro" id="IPR039155">
    <property type="entry name" value="MLEC"/>
</dbReference>
<dbReference type="CDD" id="cd00603">
    <property type="entry name" value="IPT_PCSR"/>
    <property type="match status" value="1"/>
</dbReference>
<evidence type="ECO:0000256" key="2">
    <source>
        <dbReference type="ARBA" id="ARBA00009141"/>
    </source>
</evidence>
<keyword evidence="4 11" id="KW-0732">Signal</keyword>
<comment type="caution">
    <text evidence="13">The sequence shown here is derived from an EMBL/GenBank/DDBJ whole genome shotgun (WGS) entry which is preliminary data.</text>
</comment>
<dbReference type="SMART" id="SM00429">
    <property type="entry name" value="IPT"/>
    <property type="match status" value="2"/>
</dbReference>
<evidence type="ECO:0000256" key="6">
    <source>
        <dbReference type="ARBA" id="ARBA00022989"/>
    </source>
</evidence>
<feature type="domain" description="IPT/TIG" evidence="12">
    <location>
        <begin position="818"/>
        <end position="899"/>
    </location>
</feature>
<dbReference type="SUPFAM" id="SSF50952">
    <property type="entry name" value="Soluble quinoprotein glucose dehydrogenase"/>
    <property type="match status" value="1"/>
</dbReference>
<reference evidence="13 14" key="1">
    <citation type="journal article" date="2018" name="Mol. Biol. Evol.">
        <title>Analysis of the draft genome of the red seaweed Gracilariopsis chorda provides insights into genome size evolution in Rhodophyta.</title>
        <authorList>
            <person name="Lee J."/>
            <person name="Yang E.C."/>
            <person name="Graf L."/>
            <person name="Yang J.H."/>
            <person name="Qiu H."/>
            <person name="Zel Zion U."/>
            <person name="Chan C.X."/>
            <person name="Stephens T.G."/>
            <person name="Weber A.P.M."/>
            <person name="Boo G.H."/>
            <person name="Boo S.M."/>
            <person name="Kim K.M."/>
            <person name="Shin Y."/>
            <person name="Jung M."/>
            <person name="Lee S.J."/>
            <person name="Yim H.S."/>
            <person name="Lee J.H."/>
            <person name="Bhattacharya D."/>
            <person name="Yoon H.S."/>
        </authorList>
    </citation>
    <scope>NUCLEOTIDE SEQUENCE [LARGE SCALE GENOMIC DNA]</scope>
    <source>
        <strain evidence="13 14">SKKU-2015</strain>
        <tissue evidence="13">Whole body</tissue>
    </source>
</reference>
<keyword evidence="6" id="KW-1133">Transmembrane helix</keyword>
<feature type="signal peptide" evidence="11">
    <location>
        <begin position="1"/>
        <end position="23"/>
    </location>
</feature>
<dbReference type="PANTHER" id="PTHR13460">
    <property type="match status" value="1"/>
</dbReference>
<evidence type="ECO:0000256" key="5">
    <source>
        <dbReference type="ARBA" id="ARBA00022824"/>
    </source>
</evidence>
<feature type="domain" description="IPT/TIG" evidence="12">
    <location>
        <begin position="1344"/>
        <end position="1432"/>
    </location>
</feature>
<dbReference type="GO" id="GO:0030246">
    <property type="term" value="F:carbohydrate binding"/>
    <property type="evidence" value="ECO:0007669"/>
    <property type="project" value="InterPro"/>
</dbReference>
<dbReference type="Gene3D" id="2.60.40.10">
    <property type="entry name" value="Immunoglobulins"/>
    <property type="match status" value="2"/>
</dbReference>
<evidence type="ECO:0000256" key="7">
    <source>
        <dbReference type="ARBA" id="ARBA00023136"/>
    </source>
</evidence>
<dbReference type="GO" id="GO:0005789">
    <property type="term" value="C:endoplasmic reticulum membrane"/>
    <property type="evidence" value="ECO:0007669"/>
    <property type="project" value="UniProtKB-SubCell"/>
</dbReference>
<evidence type="ECO:0000259" key="12">
    <source>
        <dbReference type="SMART" id="SM00429"/>
    </source>
</evidence>